<comment type="subcellular location">
    <subcellularLocation>
        <location evidence="7">Cytoplasm</location>
    </subcellularLocation>
    <subcellularLocation>
        <location evidence="7">Cell membrane</location>
        <topology evidence="7">Peripheral membrane protein</topology>
    </subcellularLocation>
</comment>
<evidence type="ECO:0000256" key="1">
    <source>
        <dbReference type="ARBA" id="ARBA00007921"/>
    </source>
</evidence>
<dbReference type="PANTHER" id="PTHR42698:SF1">
    <property type="entry name" value="GTPASE ERA, MITOCHONDRIAL"/>
    <property type="match status" value="1"/>
</dbReference>
<dbReference type="PROSITE" id="PS51713">
    <property type="entry name" value="G_ERA"/>
    <property type="match status" value="1"/>
</dbReference>
<dbReference type="GO" id="GO:0005829">
    <property type="term" value="C:cytosol"/>
    <property type="evidence" value="ECO:0007669"/>
    <property type="project" value="TreeGrafter"/>
</dbReference>
<dbReference type="AlphaFoldDB" id="A0A1H8QD28"/>
<evidence type="ECO:0000256" key="8">
    <source>
        <dbReference type="PROSITE-ProRule" id="PRU01050"/>
    </source>
</evidence>
<evidence type="ECO:0000256" key="3">
    <source>
        <dbReference type="ARBA" id="ARBA00022517"/>
    </source>
</evidence>
<dbReference type="CDD" id="cd22534">
    <property type="entry name" value="KH-II_Era"/>
    <property type="match status" value="1"/>
</dbReference>
<feature type="domain" description="Era-type G" evidence="11">
    <location>
        <begin position="15"/>
        <end position="183"/>
    </location>
</feature>
<keyword evidence="6 7" id="KW-0342">GTP-binding</keyword>
<dbReference type="GO" id="GO:0003924">
    <property type="term" value="F:GTPase activity"/>
    <property type="evidence" value="ECO:0007669"/>
    <property type="project" value="UniProtKB-UniRule"/>
</dbReference>
<dbReference type="FunFam" id="3.30.300.20:FF:000003">
    <property type="entry name" value="GTPase Era"/>
    <property type="match status" value="1"/>
</dbReference>
<gene>
    <name evidence="7" type="primary">era</name>
    <name evidence="12" type="ORF">SAMN04488052_101494</name>
</gene>
<proteinExistence type="inferred from homology"/>
<feature type="binding site" evidence="7">
    <location>
        <begin position="23"/>
        <end position="30"/>
    </location>
    <ligand>
        <name>GTP</name>
        <dbReference type="ChEBI" id="CHEBI:37565"/>
    </ligand>
</feature>
<dbReference type="Gene3D" id="3.40.50.300">
    <property type="entry name" value="P-loop containing nucleotide triphosphate hydrolases"/>
    <property type="match status" value="1"/>
</dbReference>
<dbReference type="GO" id="GO:0005886">
    <property type="term" value="C:plasma membrane"/>
    <property type="evidence" value="ECO:0007669"/>
    <property type="project" value="UniProtKB-SubCell"/>
</dbReference>
<dbReference type="InterPro" id="IPR027417">
    <property type="entry name" value="P-loop_NTPase"/>
</dbReference>
<feature type="region of interest" description="G5" evidence="8">
    <location>
        <begin position="162"/>
        <end position="164"/>
    </location>
</feature>
<keyword evidence="3 7" id="KW-0690">Ribosome biogenesis</keyword>
<dbReference type="SUPFAM" id="SSF54814">
    <property type="entry name" value="Prokaryotic type KH domain (KH-domain type II)"/>
    <property type="match status" value="1"/>
</dbReference>
<keyword evidence="4 7" id="KW-0547">Nucleotide-binding</keyword>
<dbReference type="PRINTS" id="PR00326">
    <property type="entry name" value="GTP1OBG"/>
</dbReference>
<dbReference type="NCBIfam" id="TIGR00231">
    <property type="entry name" value="small_GTP"/>
    <property type="match status" value="1"/>
</dbReference>
<dbReference type="OrthoDB" id="9805918at2"/>
<feature type="region of interest" description="G3" evidence="8">
    <location>
        <begin position="70"/>
        <end position="73"/>
    </location>
</feature>
<dbReference type="PROSITE" id="PS50823">
    <property type="entry name" value="KH_TYPE_2"/>
    <property type="match status" value="1"/>
</dbReference>
<dbReference type="RefSeq" id="WP_091639623.1">
    <property type="nucleotide sequence ID" value="NZ_FOEG01000001.1"/>
</dbReference>
<name>A0A1H8QD28_9GAMM</name>
<evidence type="ECO:0000256" key="4">
    <source>
        <dbReference type="ARBA" id="ARBA00022741"/>
    </source>
</evidence>
<dbReference type="SUPFAM" id="SSF52540">
    <property type="entry name" value="P-loop containing nucleoside triphosphate hydrolases"/>
    <property type="match status" value="1"/>
</dbReference>
<keyword evidence="7" id="KW-1003">Cell membrane</keyword>
<dbReference type="EMBL" id="FOEG01000001">
    <property type="protein sequence ID" value="SEO51911.1"/>
    <property type="molecule type" value="Genomic_DNA"/>
</dbReference>
<evidence type="ECO:0000259" key="10">
    <source>
        <dbReference type="PROSITE" id="PS50823"/>
    </source>
</evidence>
<accession>A0A1H8QD28</accession>
<dbReference type="InterPro" id="IPR005225">
    <property type="entry name" value="Small_GTP-bd"/>
</dbReference>
<dbReference type="GO" id="GO:0043024">
    <property type="term" value="F:ribosomal small subunit binding"/>
    <property type="evidence" value="ECO:0007669"/>
    <property type="project" value="TreeGrafter"/>
</dbReference>
<evidence type="ECO:0000313" key="13">
    <source>
        <dbReference type="Proteomes" id="UP000199657"/>
    </source>
</evidence>
<reference evidence="12 13" key="1">
    <citation type="submission" date="2016-10" db="EMBL/GenBank/DDBJ databases">
        <authorList>
            <person name="de Groot N.N."/>
        </authorList>
    </citation>
    <scope>NUCLEOTIDE SEQUENCE [LARGE SCALE GENOMIC DNA]</scope>
    <source>
        <strain evidence="12 13">CGMCC 1.6291</strain>
    </source>
</reference>
<dbReference type="InterPro" id="IPR015946">
    <property type="entry name" value="KH_dom-like_a/b"/>
</dbReference>
<dbReference type="GO" id="GO:0070181">
    <property type="term" value="F:small ribosomal subunit rRNA binding"/>
    <property type="evidence" value="ECO:0007669"/>
    <property type="project" value="UniProtKB-UniRule"/>
</dbReference>
<dbReference type="Proteomes" id="UP000199657">
    <property type="component" value="Unassembled WGS sequence"/>
</dbReference>
<feature type="domain" description="KH type-2" evidence="10">
    <location>
        <begin position="214"/>
        <end position="290"/>
    </location>
</feature>
<dbReference type="NCBIfam" id="TIGR00436">
    <property type="entry name" value="era"/>
    <property type="match status" value="1"/>
</dbReference>
<feature type="binding site" evidence="7">
    <location>
        <begin position="132"/>
        <end position="135"/>
    </location>
    <ligand>
        <name>GTP</name>
        <dbReference type="ChEBI" id="CHEBI:37565"/>
    </ligand>
</feature>
<dbReference type="GO" id="GO:0005525">
    <property type="term" value="F:GTP binding"/>
    <property type="evidence" value="ECO:0007669"/>
    <property type="project" value="UniProtKB-UniRule"/>
</dbReference>
<keyword evidence="7" id="KW-0963">Cytoplasm</keyword>
<dbReference type="HAMAP" id="MF_00367">
    <property type="entry name" value="GTPase_Era"/>
    <property type="match status" value="1"/>
</dbReference>
<dbReference type="STRING" id="406100.SAMN04488052_101494"/>
<evidence type="ECO:0000256" key="9">
    <source>
        <dbReference type="RuleBase" id="RU003761"/>
    </source>
</evidence>
<comment type="subunit">
    <text evidence="7">Monomer.</text>
</comment>
<comment type="similarity">
    <text evidence="1 7 8 9">Belongs to the TRAFAC class TrmE-Era-EngA-EngB-Septin-like GTPase superfamily. Era GTPase family.</text>
</comment>
<protein>
    <recommendedName>
        <fullName evidence="2 7">GTPase Era</fullName>
    </recommendedName>
</protein>
<dbReference type="Gene3D" id="3.30.300.20">
    <property type="match status" value="1"/>
</dbReference>
<keyword evidence="5 7" id="KW-0694">RNA-binding</keyword>
<dbReference type="CDD" id="cd04163">
    <property type="entry name" value="Era"/>
    <property type="match status" value="1"/>
</dbReference>
<organism evidence="12 13">
    <name type="scientific">Aquisalimonas asiatica</name>
    <dbReference type="NCBI Taxonomy" id="406100"/>
    <lineage>
        <taxon>Bacteria</taxon>
        <taxon>Pseudomonadati</taxon>
        <taxon>Pseudomonadota</taxon>
        <taxon>Gammaproteobacteria</taxon>
        <taxon>Chromatiales</taxon>
        <taxon>Ectothiorhodospiraceae</taxon>
        <taxon>Aquisalimonas</taxon>
    </lineage>
</organism>
<feature type="region of interest" description="G1" evidence="8">
    <location>
        <begin position="23"/>
        <end position="30"/>
    </location>
</feature>
<dbReference type="InterPro" id="IPR006073">
    <property type="entry name" value="GTP-bd"/>
</dbReference>
<keyword evidence="13" id="KW-1185">Reference proteome</keyword>
<dbReference type="FunFam" id="3.40.50.300:FF:000094">
    <property type="entry name" value="GTPase Era"/>
    <property type="match status" value="1"/>
</dbReference>
<keyword evidence="7" id="KW-0699">rRNA-binding</keyword>
<evidence type="ECO:0000256" key="7">
    <source>
        <dbReference type="HAMAP-Rule" id="MF_00367"/>
    </source>
</evidence>
<dbReference type="NCBIfam" id="NF000908">
    <property type="entry name" value="PRK00089.1"/>
    <property type="match status" value="1"/>
</dbReference>
<dbReference type="GO" id="GO:0000028">
    <property type="term" value="P:ribosomal small subunit assembly"/>
    <property type="evidence" value="ECO:0007669"/>
    <property type="project" value="TreeGrafter"/>
</dbReference>
<feature type="binding site" evidence="7">
    <location>
        <begin position="70"/>
        <end position="74"/>
    </location>
    <ligand>
        <name>GTP</name>
        <dbReference type="ChEBI" id="CHEBI:37565"/>
    </ligand>
</feature>
<evidence type="ECO:0000256" key="6">
    <source>
        <dbReference type="ARBA" id="ARBA00023134"/>
    </source>
</evidence>
<dbReference type="Pfam" id="PF01926">
    <property type="entry name" value="MMR_HSR1"/>
    <property type="match status" value="1"/>
</dbReference>
<dbReference type="InterPro" id="IPR005662">
    <property type="entry name" value="GTPase_Era-like"/>
</dbReference>
<dbReference type="InterPro" id="IPR004044">
    <property type="entry name" value="KH_dom_type_2"/>
</dbReference>
<comment type="function">
    <text evidence="7">An essential GTPase that binds both GDP and GTP, with rapid nucleotide exchange. Plays a role in 16S rRNA processing and 30S ribosomal subunit biogenesis and possibly also in cell cycle regulation and energy metabolism.</text>
</comment>
<evidence type="ECO:0000259" key="11">
    <source>
        <dbReference type="PROSITE" id="PS51713"/>
    </source>
</evidence>
<dbReference type="InterPro" id="IPR009019">
    <property type="entry name" value="KH_sf_prok-type"/>
</dbReference>
<dbReference type="InterPro" id="IPR030388">
    <property type="entry name" value="G_ERA_dom"/>
</dbReference>
<feature type="region of interest" description="G2" evidence="8">
    <location>
        <begin position="49"/>
        <end position="53"/>
    </location>
</feature>
<feature type="region of interest" description="G4" evidence="8">
    <location>
        <begin position="132"/>
        <end position="135"/>
    </location>
</feature>
<evidence type="ECO:0000256" key="5">
    <source>
        <dbReference type="ARBA" id="ARBA00022884"/>
    </source>
</evidence>
<dbReference type="Pfam" id="PF07650">
    <property type="entry name" value="KH_2"/>
    <property type="match status" value="1"/>
</dbReference>
<dbReference type="PANTHER" id="PTHR42698">
    <property type="entry name" value="GTPASE ERA"/>
    <property type="match status" value="1"/>
</dbReference>
<sequence>MTDPDAGTDGERPQRCGYIGLVGRPNVGKSTLLNRLLGMKLSIVSRRPQTTRNSILGVQTRDDTQFIYVDTPGLHGRQKKALNRYLNRSAVTALRDVDVVVMLVEPQRWTDDDELVLEHLRQLDRPVIAVVNKVDLIPHKEELLPFLEELAGRYPFREIIPLSAEKGQNVEPLEEVIRGYLPESVFYFPEEQVTDRSQRFLVAELIREQLMRTLGQEVPYSTSVALEAFEESDRLIRISAVIWVERDGQKAIVIGNGGQQLKRIGQQARRQIEHLVEKKVHLELWVKIREGWADDERAMKSLGYDEN</sequence>
<evidence type="ECO:0000256" key="2">
    <source>
        <dbReference type="ARBA" id="ARBA00020484"/>
    </source>
</evidence>
<evidence type="ECO:0000313" key="12">
    <source>
        <dbReference type="EMBL" id="SEO51911.1"/>
    </source>
</evidence>
<keyword evidence="7" id="KW-0472">Membrane</keyword>